<sequence length="89" mass="10028">MAKKSKIAKEQQRQVLIAKYAAKRAELKAAGDFIGLAALPKDSSPVRTHNRDLIDGRPHAYMREFGMSRLNFRQLAHKGQIPGVRKASW</sequence>
<dbReference type="EMBL" id="CP042374">
    <property type="protein sequence ID" value="QEA32920.1"/>
    <property type="molecule type" value="Genomic_DNA"/>
</dbReference>
<dbReference type="PANTHER" id="PTHR19836">
    <property type="entry name" value="30S RIBOSOMAL PROTEIN S14"/>
    <property type="match status" value="1"/>
</dbReference>
<comment type="subunit">
    <text evidence="6">Part of the 30S ribosomal subunit. Contacts proteins S3 and S10.</text>
</comment>
<dbReference type="Pfam" id="PF00253">
    <property type="entry name" value="Ribosomal_S14"/>
    <property type="match status" value="1"/>
</dbReference>
<dbReference type="GO" id="GO:0003735">
    <property type="term" value="F:structural constituent of ribosome"/>
    <property type="evidence" value="ECO:0007669"/>
    <property type="project" value="InterPro"/>
</dbReference>
<name>A0AAE6IIJ7_LEUCA</name>
<dbReference type="AlphaFoldDB" id="A0AAE6IIJ7"/>
<comment type="similarity">
    <text evidence="1 6">Belongs to the universal ribosomal protein uS14 family.</text>
</comment>
<dbReference type="InterPro" id="IPR023036">
    <property type="entry name" value="Ribosomal_uS14_bac/plastid"/>
</dbReference>
<evidence type="ECO:0000256" key="4">
    <source>
        <dbReference type="ARBA" id="ARBA00023274"/>
    </source>
</evidence>
<dbReference type="OMA" id="RPRANYL"/>
<dbReference type="Gene3D" id="4.10.830.10">
    <property type="entry name" value="30s Ribosomal Protein S14, Chain N"/>
    <property type="match status" value="1"/>
</dbReference>
<evidence type="ECO:0000256" key="5">
    <source>
        <dbReference type="ARBA" id="ARBA00035167"/>
    </source>
</evidence>
<dbReference type="GO" id="GO:0015935">
    <property type="term" value="C:small ribosomal subunit"/>
    <property type="evidence" value="ECO:0007669"/>
    <property type="project" value="TreeGrafter"/>
</dbReference>
<dbReference type="InterPro" id="IPR001209">
    <property type="entry name" value="Ribosomal_uS14"/>
</dbReference>
<keyword evidence="6" id="KW-0694">RNA-binding</keyword>
<dbReference type="GO" id="GO:0006412">
    <property type="term" value="P:translation"/>
    <property type="evidence" value="ECO:0007669"/>
    <property type="project" value="UniProtKB-UniRule"/>
</dbReference>
<dbReference type="GO" id="GO:0019843">
    <property type="term" value="F:rRNA binding"/>
    <property type="evidence" value="ECO:0007669"/>
    <property type="project" value="UniProtKB-UniRule"/>
</dbReference>
<dbReference type="Proteomes" id="UP000321332">
    <property type="component" value="Chromosome"/>
</dbReference>
<comment type="function">
    <text evidence="6">Binds 16S rRNA, required for the assembly of 30S particles and may also be responsible for determining the conformation of the 16S rRNA at the A site.</text>
</comment>
<proteinExistence type="inferred from homology"/>
<dbReference type="InterPro" id="IPR043140">
    <property type="entry name" value="Ribosomal_uS14_sf"/>
</dbReference>
<evidence type="ECO:0000313" key="8">
    <source>
        <dbReference type="Proteomes" id="UP000321332"/>
    </source>
</evidence>
<evidence type="ECO:0000256" key="6">
    <source>
        <dbReference type="HAMAP-Rule" id="MF_00537"/>
    </source>
</evidence>
<dbReference type="GO" id="GO:0005737">
    <property type="term" value="C:cytoplasm"/>
    <property type="evidence" value="ECO:0007669"/>
    <property type="project" value="UniProtKB-ARBA"/>
</dbReference>
<evidence type="ECO:0000256" key="3">
    <source>
        <dbReference type="ARBA" id="ARBA00022980"/>
    </source>
</evidence>
<organism evidence="7 8">
    <name type="scientific">Leuconostoc carnosum</name>
    <dbReference type="NCBI Taxonomy" id="1252"/>
    <lineage>
        <taxon>Bacteria</taxon>
        <taxon>Bacillati</taxon>
        <taxon>Bacillota</taxon>
        <taxon>Bacilli</taxon>
        <taxon>Lactobacillales</taxon>
        <taxon>Lactobacillaceae</taxon>
        <taxon>Leuconostoc</taxon>
    </lineage>
</organism>
<gene>
    <name evidence="6 7" type="primary">rpsN</name>
    <name evidence="7" type="ORF">FGL89_01585</name>
</gene>
<accession>A0AAE6IIJ7</accession>
<dbReference type="RefSeq" id="WP_014974158.1">
    <property type="nucleotide sequence ID" value="NZ_BPKR01000003.1"/>
</dbReference>
<evidence type="ECO:0000256" key="1">
    <source>
        <dbReference type="ARBA" id="ARBA00009083"/>
    </source>
</evidence>
<dbReference type="NCBIfam" id="NF006477">
    <property type="entry name" value="PRK08881.1"/>
    <property type="match status" value="1"/>
</dbReference>
<protein>
    <recommendedName>
        <fullName evidence="5 6">Small ribosomal subunit protein uS14</fullName>
    </recommendedName>
</protein>
<keyword evidence="2 6" id="KW-0699">rRNA-binding</keyword>
<keyword evidence="4 6" id="KW-0687">Ribonucleoprotein</keyword>
<dbReference type="PANTHER" id="PTHR19836:SF19">
    <property type="entry name" value="SMALL RIBOSOMAL SUBUNIT PROTEIN US14M"/>
    <property type="match status" value="1"/>
</dbReference>
<keyword evidence="3 6" id="KW-0689">Ribosomal protein</keyword>
<evidence type="ECO:0000256" key="2">
    <source>
        <dbReference type="ARBA" id="ARBA00022730"/>
    </source>
</evidence>
<reference evidence="7 8" key="1">
    <citation type="submission" date="2019-06" db="EMBL/GenBank/DDBJ databases">
        <title>Genome analyses of bacteria isolated from kimchi.</title>
        <authorList>
            <person name="Lee S."/>
            <person name="Ahn S."/>
            <person name="Roh S."/>
        </authorList>
    </citation>
    <scope>NUCLEOTIDE SEQUENCE [LARGE SCALE GENOMIC DNA]</scope>
    <source>
        <strain evidence="7 8">CBA3620</strain>
    </source>
</reference>
<dbReference type="GeneID" id="61186415"/>
<dbReference type="HAMAP" id="MF_00537">
    <property type="entry name" value="Ribosomal_uS14_1"/>
    <property type="match status" value="1"/>
</dbReference>
<dbReference type="SUPFAM" id="SSF57716">
    <property type="entry name" value="Glucocorticoid receptor-like (DNA-binding domain)"/>
    <property type="match status" value="1"/>
</dbReference>
<evidence type="ECO:0000313" key="7">
    <source>
        <dbReference type="EMBL" id="QEA32920.1"/>
    </source>
</evidence>